<organism evidence="2 3">
    <name type="scientific">Setomelanomma holmii</name>
    <dbReference type="NCBI Taxonomy" id="210430"/>
    <lineage>
        <taxon>Eukaryota</taxon>
        <taxon>Fungi</taxon>
        <taxon>Dikarya</taxon>
        <taxon>Ascomycota</taxon>
        <taxon>Pezizomycotina</taxon>
        <taxon>Dothideomycetes</taxon>
        <taxon>Pleosporomycetidae</taxon>
        <taxon>Pleosporales</taxon>
        <taxon>Pleosporineae</taxon>
        <taxon>Phaeosphaeriaceae</taxon>
        <taxon>Setomelanomma</taxon>
    </lineage>
</organism>
<feature type="signal peptide" evidence="1">
    <location>
        <begin position="1"/>
        <end position="24"/>
    </location>
</feature>
<evidence type="ECO:0000313" key="3">
    <source>
        <dbReference type="Proteomes" id="UP000799777"/>
    </source>
</evidence>
<reference evidence="2" key="1">
    <citation type="journal article" date="2020" name="Stud. Mycol.">
        <title>101 Dothideomycetes genomes: a test case for predicting lifestyles and emergence of pathogens.</title>
        <authorList>
            <person name="Haridas S."/>
            <person name="Albert R."/>
            <person name="Binder M."/>
            <person name="Bloem J."/>
            <person name="Labutti K."/>
            <person name="Salamov A."/>
            <person name="Andreopoulos B."/>
            <person name="Baker S."/>
            <person name="Barry K."/>
            <person name="Bills G."/>
            <person name="Bluhm B."/>
            <person name="Cannon C."/>
            <person name="Castanera R."/>
            <person name="Culley D."/>
            <person name="Daum C."/>
            <person name="Ezra D."/>
            <person name="Gonzalez J."/>
            <person name="Henrissat B."/>
            <person name="Kuo A."/>
            <person name="Liang C."/>
            <person name="Lipzen A."/>
            <person name="Lutzoni F."/>
            <person name="Magnuson J."/>
            <person name="Mondo S."/>
            <person name="Nolan M."/>
            <person name="Ohm R."/>
            <person name="Pangilinan J."/>
            <person name="Park H.-J."/>
            <person name="Ramirez L."/>
            <person name="Alfaro M."/>
            <person name="Sun H."/>
            <person name="Tritt A."/>
            <person name="Yoshinaga Y."/>
            <person name="Zwiers L.-H."/>
            <person name="Turgeon B."/>
            <person name="Goodwin S."/>
            <person name="Spatafora J."/>
            <person name="Crous P."/>
            <person name="Grigoriev I."/>
        </authorList>
    </citation>
    <scope>NUCLEOTIDE SEQUENCE</scope>
    <source>
        <strain evidence="2">CBS 110217</strain>
    </source>
</reference>
<keyword evidence="1" id="KW-0732">Signal</keyword>
<accession>A0A9P4HLS1</accession>
<sequence length="237" mass="25800">MQLYSYYAFIVFVACAALAAPTASFPATSAAEAPHIQYFFLRANCPQEPWHGRNVVALPTSQRLGLENFTVSPITPGLNFRPISLANGRYALRGEGDNDVHNDAPYLVALKPLNGTQITGMIVLYLPTPDGELPETAVVACPDDFDCTADQWTFDAAGGDMVHPNFKFARSEGDWEPNKDAAPEGWHVYWRTGGDLYHPITVDLVPSGENGCSFLECHHLRVSPLACTGTSDGLLDI</sequence>
<dbReference type="OrthoDB" id="3743491at2759"/>
<feature type="chain" id="PRO_5040318794" evidence="1">
    <location>
        <begin position="25"/>
        <end position="237"/>
    </location>
</feature>
<dbReference type="AlphaFoldDB" id="A0A9P4HLS1"/>
<name>A0A9P4HLS1_9PLEO</name>
<comment type="caution">
    <text evidence="2">The sequence shown here is derived from an EMBL/GenBank/DDBJ whole genome shotgun (WGS) entry which is preliminary data.</text>
</comment>
<dbReference type="Proteomes" id="UP000799777">
    <property type="component" value="Unassembled WGS sequence"/>
</dbReference>
<dbReference type="EMBL" id="ML978158">
    <property type="protein sequence ID" value="KAF2035301.1"/>
    <property type="molecule type" value="Genomic_DNA"/>
</dbReference>
<gene>
    <name evidence="2" type="ORF">EK21DRAFT_84916</name>
</gene>
<keyword evidence="3" id="KW-1185">Reference proteome</keyword>
<protein>
    <submittedName>
        <fullName evidence="2">Uncharacterized protein</fullName>
    </submittedName>
</protein>
<evidence type="ECO:0000256" key="1">
    <source>
        <dbReference type="SAM" id="SignalP"/>
    </source>
</evidence>
<proteinExistence type="predicted"/>
<evidence type="ECO:0000313" key="2">
    <source>
        <dbReference type="EMBL" id="KAF2035301.1"/>
    </source>
</evidence>